<dbReference type="EMBL" id="AFVZ01000001">
    <property type="protein sequence ID" value="EHN58850.1"/>
    <property type="molecule type" value="Genomic_DNA"/>
</dbReference>
<proteinExistence type="predicted"/>
<dbReference type="Proteomes" id="UP000004959">
    <property type="component" value="Chromosome"/>
</dbReference>
<dbReference type="STRING" id="336988.NT96_08635"/>
<protein>
    <submittedName>
        <fullName evidence="1">Uncharacterized protein</fullName>
    </submittedName>
</protein>
<dbReference type="eggNOG" id="COG4876">
    <property type="taxonomic scope" value="Bacteria"/>
</dbReference>
<organism evidence="1 2">
    <name type="scientific">Oenococcus kitaharae DSM 17330</name>
    <dbReference type="NCBI Taxonomy" id="1045004"/>
    <lineage>
        <taxon>Bacteria</taxon>
        <taxon>Bacillati</taxon>
        <taxon>Bacillota</taxon>
        <taxon>Bacilli</taxon>
        <taxon>Lactobacillales</taxon>
        <taxon>Lactobacillaceae</taxon>
        <taxon>Oenococcus</taxon>
    </lineage>
</organism>
<name>G9WHW5_9LACO</name>
<dbReference type="PATRIC" id="fig|1045004.4.peg.743"/>
<sequence>MKNLKKVARDKAVDIANALKEKGYSDQRAIAIATEQAEKWYQDHHDQRDPFKKNKS</sequence>
<reference evidence="1 2" key="1">
    <citation type="journal article" date="2012" name="PLoS ONE">
        <title>Functional divergence in the genus oenococcus as predicted by genome sequencing of the newly-described species, Oenococcus kitaharae.</title>
        <authorList>
            <person name="Borneman A.R."/>
            <person name="McCarthy J.M."/>
            <person name="Chambers P.J."/>
            <person name="Bartowsky E.J."/>
        </authorList>
    </citation>
    <scope>NUCLEOTIDE SEQUENCE [LARGE SCALE GENOMIC DNA]</scope>
    <source>
        <strain evidence="2">DSM17330</strain>
    </source>
</reference>
<comment type="caution">
    <text evidence="1">The sequence shown here is derived from an EMBL/GenBank/DDBJ whole genome shotgun (WGS) entry which is preliminary data.</text>
</comment>
<evidence type="ECO:0000313" key="2">
    <source>
        <dbReference type="Proteomes" id="UP000004959"/>
    </source>
</evidence>
<dbReference type="AlphaFoldDB" id="G9WHW5"/>
<accession>G9WHW5</accession>
<gene>
    <name evidence="1" type="ORF">OKIT_0741</name>
</gene>
<dbReference type="HOGENOM" id="CLU_189805_0_0_9"/>
<keyword evidence="2" id="KW-1185">Reference proteome</keyword>
<evidence type="ECO:0000313" key="1">
    <source>
        <dbReference type="EMBL" id="EHN58850.1"/>
    </source>
</evidence>